<evidence type="ECO:0000256" key="4">
    <source>
        <dbReference type="ARBA" id="ARBA00022723"/>
    </source>
</evidence>
<dbReference type="InterPro" id="IPR010158">
    <property type="entry name" value="Amidase_Cbmase"/>
</dbReference>
<keyword evidence="4 7" id="KW-0479">Metal-binding</keyword>
<evidence type="ECO:0000256" key="8">
    <source>
        <dbReference type="PIRSR" id="PIRSR001235-2"/>
    </source>
</evidence>
<organism evidence="10 11">
    <name type="scientific">Pectinatus cerevisiiphilus</name>
    <dbReference type="NCBI Taxonomy" id="86956"/>
    <lineage>
        <taxon>Bacteria</taxon>
        <taxon>Bacillati</taxon>
        <taxon>Bacillota</taxon>
        <taxon>Negativicutes</taxon>
        <taxon>Selenomonadales</taxon>
        <taxon>Selenomonadaceae</taxon>
        <taxon>Pectinatus</taxon>
    </lineage>
</organism>
<evidence type="ECO:0000256" key="1">
    <source>
        <dbReference type="ARBA" id="ARBA00001936"/>
    </source>
</evidence>
<gene>
    <name evidence="10" type="ORF">EDC37_11131</name>
</gene>
<dbReference type="Gene3D" id="3.30.70.360">
    <property type="match status" value="1"/>
</dbReference>
<dbReference type="Pfam" id="PF07687">
    <property type="entry name" value="M20_dimer"/>
    <property type="match status" value="1"/>
</dbReference>
<keyword evidence="6" id="KW-0464">Manganese</keyword>
<comment type="cofactor">
    <cofactor evidence="7">
        <name>Zn(2+)</name>
        <dbReference type="ChEBI" id="CHEBI:29105"/>
    </cofactor>
    <text evidence="7">Binds 2 Zn(2+) ions per subunit.</text>
</comment>
<comment type="cofactor">
    <cofactor evidence="1">
        <name>Mn(2+)</name>
        <dbReference type="ChEBI" id="CHEBI:29035"/>
    </cofactor>
</comment>
<accession>A0A4R3K5Q5</accession>
<dbReference type="OrthoDB" id="9808195at2"/>
<dbReference type="PANTHER" id="PTHR32494">
    <property type="entry name" value="ALLANTOATE DEIMINASE-RELATED"/>
    <property type="match status" value="1"/>
</dbReference>
<feature type="binding site" evidence="7">
    <location>
        <position position="188"/>
    </location>
    <ligand>
        <name>Zn(2+)</name>
        <dbReference type="ChEBI" id="CHEBI:29105"/>
        <label>1</label>
    </ligand>
</feature>
<evidence type="ECO:0000256" key="2">
    <source>
        <dbReference type="ARBA" id="ARBA00006153"/>
    </source>
</evidence>
<evidence type="ECO:0000313" key="10">
    <source>
        <dbReference type="EMBL" id="TCS78174.1"/>
    </source>
</evidence>
<dbReference type="PANTHER" id="PTHR32494:SF19">
    <property type="entry name" value="ALLANTOATE DEIMINASE-RELATED"/>
    <property type="match status" value="1"/>
</dbReference>
<comment type="subunit">
    <text evidence="3">Homodimer.</text>
</comment>
<proteinExistence type="inferred from homology"/>
<dbReference type="SUPFAM" id="SSF53187">
    <property type="entry name" value="Zn-dependent exopeptidases"/>
    <property type="match status" value="1"/>
</dbReference>
<comment type="caution">
    <text evidence="10">The sequence shown here is derived from an EMBL/GenBank/DDBJ whole genome shotgun (WGS) entry which is preliminary data.</text>
</comment>
<feature type="domain" description="Peptidase M20 dimerisation" evidence="9">
    <location>
        <begin position="215"/>
        <end position="307"/>
    </location>
</feature>
<feature type="binding site" evidence="7">
    <location>
        <position position="89"/>
    </location>
    <ligand>
        <name>Zn(2+)</name>
        <dbReference type="ChEBI" id="CHEBI:29105"/>
        <label>2</label>
    </ligand>
</feature>
<dbReference type="RefSeq" id="WP_132550182.1">
    <property type="nucleotide sequence ID" value="NZ_SMAA01000011.1"/>
</dbReference>
<dbReference type="GO" id="GO:0046872">
    <property type="term" value="F:metal ion binding"/>
    <property type="evidence" value="ECO:0007669"/>
    <property type="project" value="UniProtKB-KW"/>
</dbReference>
<reference evidence="10 11" key="1">
    <citation type="submission" date="2019-03" db="EMBL/GenBank/DDBJ databases">
        <title>Genomic Encyclopedia of Type Strains, Phase IV (KMG-IV): sequencing the most valuable type-strain genomes for metagenomic binning, comparative biology and taxonomic classification.</title>
        <authorList>
            <person name="Goeker M."/>
        </authorList>
    </citation>
    <scope>NUCLEOTIDE SEQUENCE [LARGE SCALE GENOMIC DNA]</scope>
    <source>
        <strain evidence="10 11">DSM 20467</strain>
    </source>
</reference>
<keyword evidence="7" id="KW-0862">Zinc</keyword>
<feature type="binding site" evidence="7">
    <location>
        <position position="380"/>
    </location>
    <ligand>
        <name>Zn(2+)</name>
        <dbReference type="ChEBI" id="CHEBI:29105"/>
        <label>2</label>
    </ligand>
</feature>
<dbReference type="SUPFAM" id="SSF55031">
    <property type="entry name" value="Bacterial exopeptidase dimerisation domain"/>
    <property type="match status" value="1"/>
</dbReference>
<evidence type="ECO:0000259" key="9">
    <source>
        <dbReference type="Pfam" id="PF07687"/>
    </source>
</evidence>
<evidence type="ECO:0000256" key="3">
    <source>
        <dbReference type="ARBA" id="ARBA00011738"/>
    </source>
</evidence>
<dbReference type="PIRSF" id="PIRSF001235">
    <property type="entry name" value="Amidase_carbamoylase"/>
    <property type="match status" value="1"/>
</dbReference>
<dbReference type="AlphaFoldDB" id="A0A4R3K5Q5"/>
<dbReference type="Proteomes" id="UP000295188">
    <property type="component" value="Unassembled WGS sequence"/>
</dbReference>
<sequence>MISTVDLEHNFAEMAKFSLPGEGITRLAFSDEDWQARDFIMGLMRREGLVVRVDGFGNIIGRREGLNPKAKTVVCCSHIDSVPHGGNFDGVLGVLGAIETVKLMNKNGWQNYNPLEIVVFMCEESSRFGVATLGSLATCRGLSLKRMKQLKDAAGKSLYEILLARGLNPENMEKTINLKNLKACVEMHIEQGKVLEAMQKPIGVVTGIAAPTRLRLQLDGKADHSGATPMQLRSDALCAAAEIILEVEKAASSAEKLVVGTVGIVKAFPNVMNVIPGQVELGIDIRSIDAAAKTAVVERVKKFIIDTGKRRGIKTALELLTDEKPVSLAPAVIKIIEKACKANNIAYHLLPSGAGHDTMHLAEFAPAGMIFLPCRDGISHNPAEWTSMTHIAQGVEVLYTTLCTLTGTNINNENTQNNN</sequence>
<feature type="binding site" evidence="8">
    <location>
        <position position="213"/>
    </location>
    <ligand>
        <name>allantoate</name>
        <dbReference type="ChEBI" id="CHEBI:17536"/>
    </ligand>
</feature>
<dbReference type="EMBL" id="SMAA01000011">
    <property type="protein sequence ID" value="TCS78174.1"/>
    <property type="molecule type" value="Genomic_DNA"/>
</dbReference>
<dbReference type="Pfam" id="PF01546">
    <property type="entry name" value="Peptidase_M20"/>
    <property type="match status" value="1"/>
</dbReference>
<dbReference type="CDD" id="cd03884">
    <property type="entry name" value="M20_bAS"/>
    <property type="match status" value="1"/>
</dbReference>
<dbReference type="GO" id="GO:0016813">
    <property type="term" value="F:hydrolase activity, acting on carbon-nitrogen (but not peptide) bonds, in linear amidines"/>
    <property type="evidence" value="ECO:0007669"/>
    <property type="project" value="InterPro"/>
</dbReference>
<dbReference type="InterPro" id="IPR011650">
    <property type="entry name" value="Peptidase_M20_dimer"/>
</dbReference>
<feature type="binding site" evidence="7">
    <location>
        <position position="78"/>
    </location>
    <ligand>
        <name>Zn(2+)</name>
        <dbReference type="ChEBI" id="CHEBI:29105"/>
        <label>1</label>
    </ligand>
</feature>
<dbReference type="Gene3D" id="3.40.630.10">
    <property type="entry name" value="Zn peptidases"/>
    <property type="match status" value="1"/>
</dbReference>
<evidence type="ECO:0000256" key="5">
    <source>
        <dbReference type="ARBA" id="ARBA00022801"/>
    </source>
</evidence>
<dbReference type="InterPro" id="IPR036264">
    <property type="entry name" value="Bact_exopeptidase_dim_dom"/>
</dbReference>
<feature type="binding site" evidence="7">
    <location>
        <position position="89"/>
    </location>
    <ligand>
        <name>Zn(2+)</name>
        <dbReference type="ChEBI" id="CHEBI:29105"/>
        <label>1</label>
    </ligand>
</feature>
<evidence type="ECO:0000313" key="11">
    <source>
        <dbReference type="Proteomes" id="UP000295188"/>
    </source>
</evidence>
<feature type="binding site" evidence="7">
    <location>
        <position position="124"/>
    </location>
    <ligand>
        <name>Zn(2+)</name>
        <dbReference type="ChEBI" id="CHEBI:29105"/>
        <label>2</label>
    </ligand>
</feature>
<dbReference type="InterPro" id="IPR002933">
    <property type="entry name" value="Peptidase_M20"/>
</dbReference>
<evidence type="ECO:0000256" key="7">
    <source>
        <dbReference type="PIRSR" id="PIRSR001235-1"/>
    </source>
</evidence>
<feature type="binding site" evidence="8">
    <location>
        <position position="273"/>
    </location>
    <ligand>
        <name>allantoate</name>
        <dbReference type="ChEBI" id="CHEBI:17536"/>
    </ligand>
</feature>
<dbReference type="NCBIfam" id="NF006771">
    <property type="entry name" value="PRK09290.1-5"/>
    <property type="match status" value="1"/>
</dbReference>
<name>A0A4R3K5Q5_9FIRM</name>
<feature type="binding site" evidence="8">
    <location>
        <position position="286"/>
    </location>
    <ligand>
        <name>allantoate</name>
        <dbReference type="ChEBI" id="CHEBI:17536"/>
    </ligand>
</feature>
<keyword evidence="5 10" id="KW-0378">Hydrolase</keyword>
<protein>
    <submittedName>
        <fullName evidence="10">N-carbamoyl-L-amino-acid hydrolase</fullName>
    </submittedName>
</protein>
<evidence type="ECO:0000256" key="6">
    <source>
        <dbReference type="ARBA" id="ARBA00023211"/>
    </source>
</evidence>
<dbReference type="NCBIfam" id="TIGR01879">
    <property type="entry name" value="hydantase"/>
    <property type="match status" value="1"/>
</dbReference>
<keyword evidence="11" id="KW-1185">Reference proteome</keyword>
<comment type="similarity">
    <text evidence="2">Belongs to the peptidase M20 family.</text>
</comment>